<dbReference type="SUPFAM" id="SSF52540">
    <property type="entry name" value="P-loop containing nucleoside triphosphate hydrolases"/>
    <property type="match status" value="1"/>
</dbReference>
<dbReference type="Pfam" id="PF20439">
    <property type="entry name" value="SpoIVA_C"/>
    <property type="match status" value="1"/>
</dbReference>
<dbReference type="GO" id="GO:0016887">
    <property type="term" value="F:ATP hydrolysis activity"/>
    <property type="evidence" value="ECO:0007669"/>
    <property type="project" value="InterPro"/>
</dbReference>
<dbReference type="GO" id="GO:0043934">
    <property type="term" value="P:sporulation"/>
    <property type="evidence" value="ECO:0007669"/>
    <property type="project" value="InterPro"/>
</dbReference>
<dbReference type="EMBL" id="DXAJ01000050">
    <property type="protein sequence ID" value="HJA02415.1"/>
    <property type="molecule type" value="Genomic_DNA"/>
</dbReference>
<comment type="caution">
    <text evidence="4">The sequence shown here is derived from an EMBL/GenBank/DDBJ whole genome shotgun (WGS) entry which is preliminary data.</text>
</comment>
<dbReference type="InterPro" id="IPR046841">
    <property type="entry name" value="SpoIVA_middle"/>
</dbReference>
<feature type="domain" description="Sporulation stage IV protein A C-terminal" evidence="3">
    <location>
        <begin position="413"/>
        <end position="488"/>
    </location>
</feature>
<dbReference type="Gene3D" id="3.40.50.300">
    <property type="entry name" value="P-loop containing nucleotide triphosphate hydrolases"/>
    <property type="match status" value="1"/>
</dbReference>
<proteinExistence type="predicted"/>
<evidence type="ECO:0000259" key="1">
    <source>
        <dbReference type="Pfam" id="PF09547"/>
    </source>
</evidence>
<dbReference type="InterPro" id="IPR014201">
    <property type="entry name" value="Spore_IV_A"/>
</dbReference>
<dbReference type="Proteomes" id="UP000824221">
    <property type="component" value="Unassembled WGS sequence"/>
</dbReference>
<dbReference type="Pfam" id="PF20438">
    <property type="entry name" value="SpoIVA_middle"/>
    <property type="match status" value="1"/>
</dbReference>
<gene>
    <name evidence="4" type="primary">spoIVA</name>
    <name evidence="4" type="ORF">H9797_03435</name>
</gene>
<dbReference type="InterPro" id="IPR027417">
    <property type="entry name" value="P-loop_NTPase"/>
</dbReference>
<sequence>MEDFGVYEDIAARTGGEIYIGVVGPVRTGKSTFIKRFMEELVLPEADGAKKQRMRDELPQSASGKTVMTTEPKFVPEEAFPVTFGKAVANVRLVDCVGFPVRGAAGFEEDGEPRLVKTPWSDAPVPFEEAAEEGTRKVMRDHSTIGIVMTTDGSVTGIGREEYEDAEARCVAEMKEAQKPFVILLNCKQPQSAEELRASLEERYSSPVIAVNCEEMGREELSLVLERVLYEFPVLTVDIELPDWMRIFDADSPVVADALASIRAIAPKIEKMSDCALLDTLFHESERLSPPISVQLEPAAGRATVRAEAKEGAFYRVLGEMCGADIGDDFALMSYVASLGEAKKLYDRVGKAFEEAKECGYGIVPPEDDEMDLSEPKVVKKGGRVGVNLHAHAPSYHIIRVDLTGEVRPAIGNEEQSESFAKTLAENMASEPETAWNTNMFGKTLKELLGDELYVKNRSMAENVQRKMRRTVTRIVNEGKGGVICILI</sequence>
<dbReference type="GO" id="GO:0005524">
    <property type="term" value="F:ATP binding"/>
    <property type="evidence" value="ECO:0007669"/>
    <property type="project" value="InterPro"/>
</dbReference>
<reference evidence="4" key="2">
    <citation type="submission" date="2021-04" db="EMBL/GenBank/DDBJ databases">
        <authorList>
            <person name="Gilroy R."/>
        </authorList>
    </citation>
    <scope>NUCLEOTIDE SEQUENCE</scope>
    <source>
        <strain evidence="4">CHK156-179</strain>
    </source>
</reference>
<feature type="domain" description="Stage IV sporulation protein A middle" evidence="2">
    <location>
        <begin position="235"/>
        <end position="412"/>
    </location>
</feature>
<protein>
    <submittedName>
        <fullName evidence="4">Stage IV sporulation protein A</fullName>
    </submittedName>
</protein>
<dbReference type="InterPro" id="IPR046842">
    <property type="entry name" value="SpoIVA_ATPase"/>
</dbReference>
<evidence type="ECO:0000313" key="5">
    <source>
        <dbReference type="Proteomes" id="UP000824221"/>
    </source>
</evidence>
<dbReference type="InterPro" id="IPR046840">
    <property type="entry name" value="SpoIVA_C"/>
</dbReference>
<evidence type="ECO:0000259" key="2">
    <source>
        <dbReference type="Pfam" id="PF20438"/>
    </source>
</evidence>
<feature type="domain" description="Stage IV sporulation protein A ATPase" evidence="1">
    <location>
        <begin position="1"/>
        <end position="233"/>
    </location>
</feature>
<evidence type="ECO:0000313" key="4">
    <source>
        <dbReference type="EMBL" id="HJA02415.1"/>
    </source>
</evidence>
<dbReference type="AlphaFoldDB" id="A0A9D2KF14"/>
<organism evidence="4 5">
    <name type="scientific">Candidatus Gallimonas gallistercoris</name>
    <dbReference type="NCBI Taxonomy" id="2838602"/>
    <lineage>
        <taxon>Bacteria</taxon>
        <taxon>Bacillati</taxon>
        <taxon>Bacillota</taxon>
        <taxon>Clostridia</taxon>
        <taxon>Candidatus Gallimonas</taxon>
    </lineage>
</organism>
<evidence type="ECO:0000259" key="3">
    <source>
        <dbReference type="Pfam" id="PF20439"/>
    </source>
</evidence>
<name>A0A9D2KF14_9FIRM</name>
<accession>A0A9D2KF14</accession>
<dbReference type="Pfam" id="PF09547">
    <property type="entry name" value="SpoIVA_ATPase"/>
    <property type="match status" value="1"/>
</dbReference>
<reference evidence="4" key="1">
    <citation type="journal article" date="2021" name="PeerJ">
        <title>Extensive microbial diversity within the chicken gut microbiome revealed by metagenomics and culture.</title>
        <authorList>
            <person name="Gilroy R."/>
            <person name="Ravi A."/>
            <person name="Getino M."/>
            <person name="Pursley I."/>
            <person name="Horton D.L."/>
            <person name="Alikhan N.F."/>
            <person name="Baker D."/>
            <person name="Gharbi K."/>
            <person name="Hall N."/>
            <person name="Watson M."/>
            <person name="Adriaenssens E.M."/>
            <person name="Foster-Nyarko E."/>
            <person name="Jarju S."/>
            <person name="Secka A."/>
            <person name="Antonio M."/>
            <person name="Oren A."/>
            <person name="Chaudhuri R.R."/>
            <person name="La Ragione R."/>
            <person name="Hildebrand F."/>
            <person name="Pallen M.J."/>
        </authorList>
    </citation>
    <scope>NUCLEOTIDE SEQUENCE</scope>
    <source>
        <strain evidence="4">CHK156-179</strain>
    </source>
</reference>
<dbReference type="NCBIfam" id="TIGR02836">
    <property type="entry name" value="spore_IV_A"/>
    <property type="match status" value="1"/>
</dbReference>